<protein>
    <submittedName>
        <fullName evidence="3">Unnamed protein product</fullName>
    </submittedName>
</protein>
<keyword evidence="2" id="KW-0472">Membrane</keyword>
<feature type="region of interest" description="Disordered" evidence="1">
    <location>
        <begin position="670"/>
        <end position="689"/>
    </location>
</feature>
<name>A0A9W6XE72_9STRA</name>
<feature type="compositionally biased region" description="Polar residues" evidence="1">
    <location>
        <begin position="259"/>
        <end position="268"/>
    </location>
</feature>
<feature type="region of interest" description="Disordered" evidence="1">
    <location>
        <begin position="491"/>
        <end position="527"/>
    </location>
</feature>
<feature type="compositionally biased region" description="Polar residues" evidence="1">
    <location>
        <begin position="806"/>
        <end position="833"/>
    </location>
</feature>
<feature type="compositionally biased region" description="Basic and acidic residues" evidence="1">
    <location>
        <begin position="601"/>
        <end position="614"/>
    </location>
</feature>
<feature type="compositionally biased region" description="Low complexity" evidence="1">
    <location>
        <begin position="223"/>
        <end position="232"/>
    </location>
</feature>
<feature type="compositionally biased region" description="Low complexity" evidence="1">
    <location>
        <begin position="240"/>
        <end position="255"/>
    </location>
</feature>
<evidence type="ECO:0000256" key="2">
    <source>
        <dbReference type="SAM" id="Phobius"/>
    </source>
</evidence>
<feature type="compositionally biased region" description="Basic and acidic residues" evidence="1">
    <location>
        <begin position="48"/>
        <end position="57"/>
    </location>
</feature>
<feature type="compositionally biased region" description="Basic and acidic residues" evidence="1">
    <location>
        <begin position="450"/>
        <end position="463"/>
    </location>
</feature>
<evidence type="ECO:0000313" key="4">
    <source>
        <dbReference type="Proteomes" id="UP001165121"/>
    </source>
</evidence>
<feature type="region of interest" description="Disordered" evidence="1">
    <location>
        <begin position="805"/>
        <end position="860"/>
    </location>
</feature>
<reference evidence="3" key="1">
    <citation type="submission" date="2023-04" db="EMBL/GenBank/DDBJ databases">
        <title>Phytophthora fragariaefolia NBRC 109709.</title>
        <authorList>
            <person name="Ichikawa N."/>
            <person name="Sato H."/>
            <person name="Tonouchi N."/>
        </authorList>
    </citation>
    <scope>NUCLEOTIDE SEQUENCE</scope>
    <source>
        <strain evidence="3">NBRC 109709</strain>
    </source>
</reference>
<dbReference type="Proteomes" id="UP001165121">
    <property type="component" value="Unassembled WGS sequence"/>
</dbReference>
<dbReference type="OrthoDB" id="71285at2759"/>
<evidence type="ECO:0000256" key="1">
    <source>
        <dbReference type="SAM" id="MobiDB-lite"/>
    </source>
</evidence>
<accession>A0A9W6XE72</accession>
<feature type="region of interest" description="Disordered" evidence="1">
    <location>
        <begin position="281"/>
        <end position="318"/>
    </location>
</feature>
<feature type="region of interest" description="Disordered" evidence="1">
    <location>
        <begin position="353"/>
        <end position="476"/>
    </location>
</feature>
<feature type="region of interest" description="Disordered" evidence="1">
    <location>
        <begin position="760"/>
        <end position="780"/>
    </location>
</feature>
<feature type="compositionally biased region" description="Basic and acidic residues" evidence="1">
    <location>
        <begin position="504"/>
        <end position="527"/>
    </location>
</feature>
<proteinExistence type="predicted"/>
<feature type="region of interest" description="Disordered" evidence="1">
    <location>
        <begin position="181"/>
        <end position="268"/>
    </location>
</feature>
<feature type="region of interest" description="Disordered" evidence="1">
    <location>
        <begin position="569"/>
        <end position="624"/>
    </location>
</feature>
<dbReference type="AlphaFoldDB" id="A0A9W6XE72"/>
<feature type="transmembrane region" description="Helical" evidence="2">
    <location>
        <begin position="878"/>
        <end position="900"/>
    </location>
</feature>
<feature type="region of interest" description="Disordered" evidence="1">
    <location>
        <begin position="48"/>
        <end position="126"/>
    </location>
</feature>
<dbReference type="EMBL" id="BSXT01000991">
    <property type="protein sequence ID" value="GMF37205.1"/>
    <property type="molecule type" value="Genomic_DNA"/>
</dbReference>
<sequence>MTKSEKLLVKSERVDEFVDIPSTQAKVLIISEHRDSLLAEAILRKHPELANKSESLTRSRSAFIKSRSSSQKSPRHKKDEQNIEIHVSATPPPKQREQLGGKMQESISGEVDIGTTYSVPDTDTRREESVISRRLFDDACTHDITSSDGHETISAVFDGSQMHNYQSKPTKEETQHLFDSVKTHAKESTIPGRSIMTRTSSASSIDEVLQHPGVRKLQKSMIPSPSSRSPSSLGRKRLESPSSSPDLRPSLLPRPGSFTLKSPGSSRVSTPVAAAMVEEEKFKQKPLSASDEYFSKPIPSSIAAPTPPPSTDNVTLRPRRRVFFSSDQDEESFLEELAPTPTYLGQLVPEETQTLHIKATPEEGSCSSPLNHEAALPQFPDYTSDEVDDLSQLTVGSDQVESDTERDRRRLNDNDPRSESGDESVRGNDDNEWNHHHLSDNDPQLENGIESDHGDADLLERSGDISAFPDGWKLDEGPRYQFDLEDEIGNRLSDTEENDVCGDGNERIAPDSKMEEHEHAETSRKEHLSVLCDLEEEDQTEGKPDIHQDALQALLSVRDEMARLRAITRKEESECDVEQYTPASHTYGSLSPTEPSSQDLPAKRDVQPWDDPNRTESSYLRRLKDADRFARSPLSAPPADMQSKENIFHERLSQPQTFDPAVTYDAALENSKAHDDLDLQPSPRGQPEQITTNTINDKHNEEPVDLVEEFLPAKILSPHVESDLPVPQDTTQYEDTSFNHEELEHAGRFDAAEKLFAKETPPPYGYYDRPQSPDPELYMHSEPYQKRLPPTQMGAILNPVLIPTEDTVQGGQGETPSPEQQETNTPQPVQTSFDPREPTSPVECTPEVTPLKSESVRPVSQSPETVLHRTAPVATLGWARSIGITIVMFIAAVFCMAGIWRAAKTVRESHEYHQALKTRINTFEASIAESHQKVLKLEEDYAIWSEYVRKLTEEDEVNALRQLEAIQLEVQKWQEDMKADLVQFRQALSVDSIEAAFADLRANDTKQIE</sequence>
<keyword evidence="2" id="KW-0812">Transmembrane</keyword>
<organism evidence="3 4">
    <name type="scientific">Phytophthora fragariaefolia</name>
    <dbReference type="NCBI Taxonomy" id="1490495"/>
    <lineage>
        <taxon>Eukaryota</taxon>
        <taxon>Sar</taxon>
        <taxon>Stramenopiles</taxon>
        <taxon>Oomycota</taxon>
        <taxon>Peronosporomycetes</taxon>
        <taxon>Peronosporales</taxon>
        <taxon>Peronosporaceae</taxon>
        <taxon>Phytophthora</taxon>
    </lineage>
</organism>
<gene>
    <name evidence="3" type="ORF">Pfra01_001036500</name>
</gene>
<feature type="compositionally biased region" description="Polar residues" evidence="1">
    <location>
        <begin position="581"/>
        <end position="599"/>
    </location>
</feature>
<feature type="compositionally biased region" description="Low complexity" evidence="1">
    <location>
        <begin position="58"/>
        <end position="72"/>
    </location>
</feature>
<keyword evidence="2" id="KW-1133">Transmembrane helix</keyword>
<comment type="caution">
    <text evidence="3">The sequence shown here is derived from an EMBL/GenBank/DDBJ whole genome shotgun (WGS) entry which is preliminary data.</text>
</comment>
<keyword evidence="4" id="KW-1185">Reference proteome</keyword>
<evidence type="ECO:0000313" key="3">
    <source>
        <dbReference type="EMBL" id="GMF37205.1"/>
    </source>
</evidence>
<feature type="compositionally biased region" description="Basic and acidic residues" evidence="1">
    <location>
        <begin position="403"/>
        <end position="440"/>
    </location>
</feature>